<dbReference type="Gene3D" id="3.30.70.920">
    <property type="match status" value="1"/>
</dbReference>
<reference evidence="2 3" key="1">
    <citation type="submission" date="2020-03" db="EMBL/GenBank/DDBJ databases">
        <title>Two novel Motilibacter sp.</title>
        <authorList>
            <person name="Liu S."/>
        </authorList>
    </citation>
    <scope>NUCLEOTIDE SEQUENCE [LARGE SCALE GENOMIC DNA]</scope>
    <source>
        <strain evidence="2 3">E257</strain>
    </source>
</reference>
<dbReference type="PANTHER" id="PTHR30154">
    <property type="entry name" value="LEUCINE-RESPONSIVE REGULATORY PROTEIN"/>
    <property type="match status" value="1"/>
</dbReference>
<dbReference type="RefSeq" id="WP_166284822.1">
    <property type="nucleotide sequence ID" value="NZ_JAANNP010000147.1"/>
</dbReference>
<dbReference type="PANTHER" id="PTHR30154:SF45">
    <property type="entry name" value="TRANSCRIPTIONAL REGULATORY PROTEIN (PROBABLY ASNC-FAMILY)-RELATED"/>
    <property type="match status" value="1"/>
</dbReference>
<accession>A0ABX0H0H8</accession>
<evidence type="ECO:0000259" key="1">
    <source>
        <dbReference type="Pfam" id="PF01037"/>
    </source>
</evidence>
<comment type="caution">
    <text evidence="2">The sequence shown here is derived from an EMBL/GenBank/DDBJ whole genome shotgun (WGS) entry which is preliminary data.</text>
</comment>
<proteinExistence type="predicted"/>
<dbReference type="InterPro" id="IPR019887">
    <property type="entry name" value="Tscrpt_reg_AsnC/Lrp_C"/>
</dbReference>
<protein>
    <submittedName>
        <fullName evidence="2">Lrp/AsnC family transcriptional regulator</fullName>
    </submittedName>
</protein>
<name>A0ABX0H0H8_9ACTN</name>
<feature type="non-terminal residue" evidence="2">
    <location>
        <position position="1"/>
    </location>
</feature>
<dbReference type="Pfam" id="PF01037">
    <property type="entry name" value="AsnC_trans_reg"/>
    <property type="match status" value="1"/>
</dbReference>
<gene>
    <name evidence="2" type="ORF">G9H71_21550</name>
</gene>
<evidence type="ECO:0000313" key="2">
    <source>
        <dbReference type="EMBL" id="NHC16375.1"/>
    </source>
</evidence>
<organism evidence="2 3">
    <name type="scientific">Motilibacter deserti</name>
    <dbReference type="NCBI Taxonomy" id="2714956"/>
    <lineage>
        <taxon>Bacteria</taxon>
        <taxon>Bacillati</taxon>
        <taxon>Actinomycetota</taxon>
        <taxon>Actinomycetes</taxon>
        <taxon>Motilibacterales</taxon>
        <taxon>Motilibacteraceae</taxon>
        <taxon>Motilibacter</taxon>
    </lineage>
</organism>
<dbReference type="InterPro" id="IPR011008">
    <property type="entry name" value="Dimeric_a/b-barrel"/>
</dbReference>
<sequence>GVIRGFTAVVDSAVLGWTTEAYVEVFCAGNVSPDSLRASLDSIPEVVDACTVTGEADALVHLRAVDIRHMETVLERVRSDRRVGSTKSVIVLSHLVDRPPA</sequence>
<dbReference type="SUPFAM" id="SSF54909">
    <property type="entry name" value="Dimeric alpha+beta barrel"/>
    <property type="match status" value="1"/>
</dbReference>
<feature type="domain" description="Transcription regulator AsnC/Lrp ligand binding" evidence="1">
    <location>
        <begin position="23"/>
        <end position="93"/>
    </location>
</feature>
<dbReference type="EMBL" id="JAANNP010000147">
    <property type="protein sequence ID" value="NHC16375.1"/>
    <property type="molecule type" value="Genomic_DNA"/>
</dbReference>
<evidence type="ECO:0000313" key="3">
    <source>
        <dbReference type="Proteomes" id="UP000800981"/>
    </source>
</evidence>
<dbReference type="Proteomes" id="UP000800981">
    <property type="component" value="Unassembled WGS sequence"/>
</dbReference>
<keyword evidence="3" id="KW-1185">Reference proteome</keyword>